<dbReference type="STRING" id="67767.A0A0J7P0V5"/>
<feature type="transmembrane region" description="Helical" evidence="8">
    <location>
        <begin position="255"/>
        <end position="275"/>
    </location>
</feature>
<comment type="caution">
    <text evidence="10">The sequence shown here is derived from an EMBL/GenBank/DDBJ whole genome shotgun (WGS) entry which is preliminary data.</text>
</comment>
<feature type="transmembrane region" description="Helical" evidence="8">
    <location>
        <begin position="355"/>
        <end position="375"/>
    </location>
</feature>
<dbReference type="Proteomes" id="UP000036403">
    <property type="component" value="Unassembled WGS sequence"/>
</dbReference>
<dbReference type="SUPFAM" id="SSF103473">
    <property type="entry name" value="MFS general substrate transporter"/>
    <property type="match status" value="1"/>
</dbReference>
<evidence type="ECO:0000256" key="1">
    <source>
        <dbReference type="ARBA" id="ARBA00004651"/>
    </source>
</evidence>
<feature type="transmembrane region" description="Helical" evidence="8">
    <location>
        <begin position="18"/>
        <end position="39"/>
    </location>
</feature>
<dbReference type="InterPro" id="IPR020846">
    <property type="entry name" value="MFS_dom"/>
</dbReference>
<dbReference type="OrthoDB" id="6133115at2759"/>
<dbReference type="InterPro" id="IPR036259">
    <property type="entry name" value="MFS_trans_sf"/>
</dbReference>
<feature type="transmembrane region" description="Helical" evidence="8">
    <location>
        <begin position="422"/>
        <end position="442"/>
    </location>
</feature>
<dbReference type="PANTHER" id="PTHR48021:SF1">
    <property type="entry name" value="GH07001P-RELATED"/>
    <property type="match status" value="1"/>
</dbReference>
<protein>
    <submittedName>
        <fullName evidence="10">Sugar transporter erd6-like 6 protein</fullName>
    </submittedName>
</protein>
<evidence type="ECO:0000256" key="7">
    <source>
        <dbReference type="ARBA" id="ARBA00023136"/>
    </source>
</evidence>
<sequence length="461" mass="51296">MDHEIEKKTIKKAIWPQWIAGIGVTLLLMEIGMMMAWSSPYIAYLTSSKSHIPITMNEASWIVSLLNLGRLIGAISGSVAVNYLGTKTTILVTSLPMAFCWLFIIVADRAEWLYAARFLGGIGLGKTYSSFSLYLSEIADPTIRGALIVLAISGLSVGNLIICIMGANLKMDISASVCLTLCFILMIIFIWLPESPHHFVKIKAEEKARASILWYHRECDVESELQSLKKLIETNNSSSFVDVLKEFKIPHIRKALVLVLVLIMYSQMCGINNVLFYMETILRRAGVTIIEPATIVIFVTVIGIVSSLLSMLLIDKFGRRILMITSSLTISISLICLGTEFQLLDAGYNPADLQALPIFSVFFFQMSVFIGILSVPTTVLGEIFPSHVKCVAGCFSSIMAGLYAFISTSTYQPLVDLLTEKYLFYIYSLLLITAIPFTLFYMPETKGKSLQQIQEELMKKS</sequence>
<evidence type="ECO:0000256" key="4">
    <source>
        <dbReference type="ARBA" id="ARBA00022597"/>
    </source>
</evidence>
<feature type="transmembrane region" description="Helical" evidence="8">
    <location>
        <begin position="112"/>
        <end position="135"/>
    </location>
</feature>
<keyword evidence="5 8" id="KW-0812">Transmembrane</keyword>
<feature type="transmembrane region" description="Helical" evidence="8">
    <location>
        <begin position="88"/>
        <end position="106"/>
    </location>
</feature>
<keyword evidence="4 10" id="KW-0762">Sugar transport</keyword>
<dbReference type="InterPro" id="IPR005829">
    <property type="entry name" value="Sugar_transporter_CS"/>
</dbReference>
<keyword evidence="2" id="KW-0813">Transport</keyword>
<dbReference type="GO" id="GO:0022857">
    <property type="term" value="F:transmembrane transporter activity"/>
    <property type="evidence" value="ECO:0007669"/>
    <property type="project" value="InterPro"/>
</dbReference>
<accession>A0A0J7P0V5</accession>
<dbReference type="PROSITE" id="PS00216">
    <property type="entry name" value="SUGAR_TRANSPORT_1"/>
    <property type="match status" value="1"/>
</dbReference>
<evidence type="ECO:0000256" key="5">
    <source>
        <dbReference type="ARBA" id="ARBA00022692"/>
    </source>
</evidence>
<feature type="transmembrane region" description="Helical" evidence="8">
    <location>
        <begin position="59"/>
        <end position="81"/>
    </location>
</feature>
<evidence type="ECO:0000256" key="3">
    <source>
        <dbReference type="ARBA" id="ARBA00022475"/>
    </source>
</evidence>
<evidence type="ECO:0000259" key="9">
    <source>
        <dbReference type="PROSITE" id="PS50850"/>
    </source>
</evidence>
<feature type="transmembrane region" description="Helical" evidence="8">
    <location>
        <begin position="173"/>
        <end position="192"/>
    </location>
</feature>
<feature type="transmembrane region" description="Helical" evidence="8">
    <location>
        <begin position="147"/>
        <end position="167"/>
    </location>
</feature>
<feature type="transmembrane region" description="Helical" evidence="8">
    <location>
        <begin position="321"/>
        <end position="343"/>
    </location>
</feature>
<dbReference type="Pfam" id="PF00083">
    <property type="entry name" value="Sugar_tr"/>
    <property type="match status" value="1"/>
</dbReference>
<dbReference type="InterPro" id="IPR005828">
    <property type="entry name" value="MFS_sugar_transport-like"/>
</dbReference>
<keyword evidence="11" id="KW-1185">Reference proteome</keyword>
<dbReference type="EMBL" id="LBMM01000462">
    <property type="protein sequence ID" value="KMQ98280.1"/>
    <property type="molecule type" value="Genomic_DNA"/>
</dbReference>
<dbReference type="InterPro" id="IPR050549">
    <property type="entry name" value="MFS_Trehalose_Transporter"/>
</dbReference>
<evidence type="ECO:0000313" key="11">
    <source>
        <dbReference type="Proteomes" id="UP000036403"/>
    </source>
</evidence>
<organism evidence="10 11">
    <name type="scientific">Lasius niger</name>
    <name type="common">Black garden ant</name>
    <dbReference type="NCBI Taxonomy" id="67767"/>
    <lineage>
        <taxon>Eukaryota</taxon>
        <taxon>Metazoa</taxon>
        <taxon>Ecdysozoa</taxon>
        <taxon>Arthropoda</taxon>
        <taxon>Hexapoda</taxon>
        <taxon>Insecta</taxon>
        <taxon>Pterygota</taxon>
        <taxon>Neoptera</taxon>
        <taxon>Endopterygota</taxon>
        <taxon>Hymenoptera</taxon>
        <taxon>Apocrita</taxon>
        <taxon>Aculeata</taxon>
        <taxon>Formicoidea</taxon>
        <taxon>Formicidae</taxon>
        <taxon>Formicinae</taxon>
        <taxon>Lasius</taxon>
        <taxon>Lasius</taxon>
    </lineage>
</organism>
<dbReference type="PANTHER" id="PTHR48021">
    <property type="match status" value="1"/>
</dbReference>
<keyword evidence="7 8" id="KW-0472">Membrane</keyword>
<keyword evidence="6 8" id="KW-1133">Transmembrane helix</keyword>
<proteinExistence type="predicted"/>
<evidence type="ECO:0000313" key="10">
    <source>
        <dbReference type="EMBL" id="KMQ98280.1"/>
    </source>
</evidence>
<dbReference type="AlphaFoldDB" id="A0A0J7P0V5"/>
<feature type="domain" description="Major facilitator superfamily (MFS) profile" evidence="9">
    <location>
        <begin position="16"/>
        <end position="446"/>
    </location>
</feature>
<dbReference type="PROSITE" id="PS50850">
    <property type="entry name" value="MFS"/>
    <property type="match status" value="1"/>
</dbReference>
<keyword evidence="3" id="KW-1003">Cell membrane</keyword>
<name>A0A0J7P0V5_LASNI</name>
<feature type="transmembrane region" description="Helical" evidence="8">
    <location>
        <begin position="295"/>
        <end position="314"/>
    </location>
</feature>
<evidence type="ECO:0000256" key="2">
    <source>
        <dbReference type="ARBA" id="ARBA00022448"/>
    </source>
</evidence>
<reference evidence="10 11" key="1">
    <citation type="submission" date="2015-04" db="EMBL/GenBank/DDBJ databases">
        <title>Lasius niger genome sequencing.</title>
        <authorList>
            <person name="Konorov E.A."/>
            <person name="Nikitin M.A."/>
            <person name="Kirill M.V."/>
            <person name="Chang P."/>
        </authorList>
    </citation>
    <scope>NUCLEOTIDE SEQUENCE [LARGE SCALE GENOMIC DNA]</scope>
    <source>
        <tissue evidence="10">Whole</tissue>
    </source>
</reference>
<evidence type="ECO:0000256" key="6">
    <source>
        <dbReference type="ARBA" id="ARBA00022989"/>
    </source>
</evidence>
<dbReference type="FunFam" id="1.20.1250.20:FF:000218">
    <property type="entry name" value="facilitated trehalose transporter Tret1"/>
    <property type="match status" value="1"/>
</dbReference>
<dbReference type="Gene3D" id="1.20.1250.20">
    <property type="entry name" value="MFS general substrate transporter like domains"/>
    <property type="match status" value="1"/>
</dbReference>
<dbReference type="PaxDb" id="67767-A0A0J7P0V5"/>
<evidence type="ECO:0000256" key="8">
    <source>
        <dbReference type="SAM" id="Phobius"/>
    </source>
</evidence>
<comment type="subcellular location">
    <subcellularLocation>
        <location evidence="1">Cell membrane</location>
        <topology evidence="1">Multi-pass membrane protein</topology>
    </subcellularLocation>
</comment>
<dbReference type="GO" id="GO:0005886">
    <property type="term" value="C:plasma membrane"/>
    <property type="evidence" value="ECO:0007669"/>
    <property type="project" value="UniProtKB-SubCell"/>
</dbReference>
<gene>
    <name evidence="10" type="ORF">RF55_1359</name>
</gene>
<feature type="transmembrane region" description="Helical" evidence="8">
    <location>
        <begin position="387"/>
        <end position="406"/>
    </location>
</feature>